<gene>
    <name evidence="9" type="ORF">DACRYDRAFT_83878</name>
</gene>
<evidence type="ECO:0000313" key="9">
    <source>
        <dbReference type="EMBL" id="EJT98129.1"/>
    </source>
</evidence>
<dbReference type="Proteomes" id="UP000030653">
    <property type="component" value="Unassembled WGS sequence"/>
</dbReference>
<evidence type="ECO:0000256" key="6">
    <source>
        <dbReference type="ARBA" id="ARBA00023136"/>
    </source>
</evidence>
<evidence type="ECO:0000313" key="10">
    <source>
        <dbReference type="Proteomes" id="UP000030653"/>
    </source>
</evidence>
<keyword evidence="4 8" id="KW-0812">Transmembrane</keyword>
<evidence type="ECO:0000256" key="4">
    <source>
        <dbReference type="ARBA" id="ARBA00022692"/>
    </source>
</evidence>
<dbReference type="GeneID" id="63691707"/>
<proteinExistence type="inferred from homology"/>
<keyword evidence="10" id="KW-1185">Reference proteome</keyword>
<feature type="transmembrane region" description="Helical" evidence="8">
    <location>
        <begin position="283"/>
        <end position="304"/>
    </location>
</feature>
<dbReference type="RefSeq" id="XP_040625027.1">
    <property type="nucleotide sequence ID" value="XM_040776645.1"/>
</dbReference>
<name>M5FSH2_DACPD</name>
<dbReference type="OMA" id="RMGRFWT"/>
<dbReference type="Gene3D" id="1.20.1250.20">
    <property type="entry name" value="MFS general substrate transporter like domains"/>
    <property type="match status" value="1"/>
</dbReference>
<feature type="transmembrane region" description="Helical" evidence="8">
    <location>
        <begin position="565"/>
        <end position="586"/>
    </location>
</feature>
<feature type="transmembrane region" description="Helical" evidence="8">
    <location>
        <begin position="135"/>
        <end position="158"/>
    </location>
</feature>
<feature type="transmembrane region" description="Helical" evidence="8">
    <location>
        <begin position="500"/>
        <end position="524"/>
    </location>
</feature>
<feature type="transmembrane region" description="Helical" evidence="8">
    <location>
        <begin position="420"/>
        <end position="436"/>
    </location>
</feature>
<organism evidence="9 10">
    <name type="scientific">Dacryopinax primogenitus (strain DJM 731)</name>
    <name type="common">Brown rot fungus</name>
    <dbReference type="NCBI Taxonomy" id="1858805"/>
    <lineage>
        <taxon>Eukaryota</taxon>
        <taxon>Fungi</taxon>
        <taxon>Dikarya</taxon>
        <taxon>Basidiomycota</taxon>
        <taxon>Agaricomycotina</taxon>
        <taxon>Dacrymycetes</taxon>
        <taxon>Dacrymycetales</taxon>
        <taxon>Dacrymycetaceae</taxon>
        <taxon>Dacryopinax</taxon>
    </lineage>
</organism>
<feature type="transmembrane region" description="Helical" evidence="8">
    <location>
        <begin position="196"/>
        <end position="215"/>
    </location>
</feature>
<protein>
    <submittedName>
        <fullName evidence="9">Oligopeptide transporter</fullName>
    </submittedName>
</protein>
<dbReference type="OrthoDB" id="8904098at2759"/>
<comment type="similarity">
    <text evidence="2">Belongs to the major facilitator superfamily. Proton-dependent oligopeptide transporter (POT/PTR) (TC 2.A.17) family.</text>
</comment>
<feature type="transmembrane region" description="Helical" evidence="8">
    <location>
        <begin position="255"/>
        <end position="277"/>
    </location>
</feature>
<sequence length="634" mass="70150">MARRPSASIADGEVEEIPLLANKSTTSFALKVGEAHTSITLVEDERSDYLHGARDGWEPYPTEEERSGPHRLRRVGRKISWPAYLIAFVELCERFSYTGTAAVFTNFLQRPLPPGSTSGANPAGTPGALGLGTNVAAAITQFNTLWVYVLPLVGAYIADTRLGRFKTVCWCVAIALFGHALMILPSLPSIIPHRSLALPIFICSLLIMGLGTGGFKSNISPLVAEQQRGPQRLTVERDEEGERVILDPSITTARIYMYFYLMINVGAALGQLCMTFAEKYVGFWAAFSLPTIMFCLCPIVLWWGSSFYTKSPPQGSNLLHTLRVLALAFRPLLTLSPTRFLRAWTDPDFWERAKPSYVAHFGRTGRVAWDEAFVEEVRKVASACAVFVWYPFYWISFNEMYNNMTSQAATLTTHGIPNDVINNINPIALLFLIPIFDKYLYPFLRRRGYNFSPLKRMFAGFISVGSAMIWAGILQCYIYTASPCGYRANDPNCEPAGISVWWQTGAYVLIAVSEIFASITGLEYAFTKAPKSMKSLIMALFLSTSAFASLLGECLNPLAGDPLLIWNYAVCAGMSLGAGAGFWWTFRALDAQEEKDELGGRKDLEDEDGENDDRDDAGGVDVHGEALTLQREGV</sequence>
<feature type="compositionally biased region" description="Acidic residues" evidence="7">
    <location>
        <begin position="605"/>
        <end position="615"/>
    </location>
</feature>
<evidence type="ECO:0000256" key="3">
    <source>
        <dbReference type="ARBA" id="ARBA00022448"/>
    </source>
</evidence>
<keyword evidence="3" id="KW-0813">Transport</keyword>
<evidence type="ECO:0000256" key="5">
    <source>
        <dbReference type="ARBA" id="ARBA00022989"/>
    </source>
</evidence>
<reference evidence="9 10" key="1">
    <citation type="journal article" date="2012" name="Science">
        <title>The Paleozoic origin of enzymatic lignin decomposition reconstructed from 31 fungal genomes.</title>
        <authorList>
            <person name="Floudas D."/>
            <person name="Binder M."/>
            <person name="Riley R."/>
            <person name="Barry K."/>
            <person name="Blanchette R.A."/>
            <person name="Henrissat B."/>
            <person name="Martinez A.T."/>
            <person name="Otillar R."/>
            <person name="Spatafora J.W."/>
            <person name="Yadav J.S."/>
            <person name="Aerts A."/>
            <person name="Benoit I."/>
            <person name="Boyd A."/>
            <person name="Carlson A."/>
            <person name="Copeland A."/>
            <person name="Coutinho P.M."/>
            <person name="de Vries R.P."/>
            <person name="Ferreira P."/>
            <person name="Findley K."/>
            <person name="Foster B."/>
            <person name="Gaskell J."/>
            <person name="Glotzer D."/>
            <person name="Gorecki P."/>
            <person name="Heitman J."/>
            <person name="Hesse C."/>
            <person name="Hori C."/>
            <person name="Igarashi K."/>
            <person name="Jurgens J.A."/>
            <person name="Kallen N."/>
            <person name="Kersten P."/>
            <person name="Kohler A."/>
            <person name="Kuees U."/>
            <person name="Kumar T.K.A."/>
            <person name="Kuo A."/>
            <person name="LaButti K."/>
            <person name="Larrondo L.F."/>
            <person name="Lindquist E."/>
            <person name="Ling A."/>
            <person name="Lombard V."/>
            <person name="Lucas S."/>
            <person name="Lundell T."/>
            <person name="Martin R."/>
            <person name="McLaughlin D.J."/>
            <person name="Morgenstern I."/>
            <person name="Morin E."/>
            <person name="Murat C."/>
            <person name="Nagy L.G."/>
            <person name="Nolan M."/>
            <person name="Ohm R.A."/>
            <person name="Patyshakuliyeva A."/>
            <person name="Rokas A."/>
            <person name="Ruiz-Duenas F.J."/>
            <person name="Sabat G."/>
            <person name="Salamov A."/>
            <person name="Samejima M."/>
            <person name="Schmutz J."/>
            <person name="Slot J.C."/>
            <person name="St John F."/>
            <person name="Stenlid J."/>
            <person name="Sun H."/>
            <person name="Sun S."/>
            <person name="Syed K."/>
            <person name="Tsang A."/>
            <person name="Wiebenga A."/>
            <person name="Young D."/>
            <person name="Pisabarro A."/>
            <person name="Eastwood D.C."/>
            <person name="Martin F."/>
            <person name="Cullen D."/>
            <person name="Grigoriev I.V."/>
            <person name="Hibbett D.S."/>
        </authorList>
    </citation>
    <scope>NUCLEOTIDE SEQUENCE [LARGE SCALE GENOMIC DNA]</scope>
    <source>
        <strain evidence="9 10">DJM-731 SS1</strain>
    </source>
</reference>
<dbReference type="GO" id="GO:0071916">
    <property type="term" value="F:dipeptide transmembrane transporter activity"/>
    <property type="evidence" value="ECO:0007669"/>
    <property type="project" value="UniProtKB-ARBA"/>
</dbReference>
<dbReference type="InterPro" id="IPR036259">
    <property type="entry name" value="MFS_trans_sf"/>
</dbReference>
<evidence type="ECO:0000256" key="8">
    <source>
        <dbReference type="SAM" id="Phobius"/>
    </source>
</evidence>
<dbReference type="EMBL" id="JH795874">
    <property type="protein sequence ID" value="EJT98129.1"/>
    <property type="molecule type" value="Genomic_DNA"/>
</dbReference>
<evidence type="ECO:0000256" key="2">
    <source>
        <dbReference type="ARBA" id="ARBA00005982"/>
    </source>
</evidence>
<keyword evidence="6 8" id="KW-0472">Membrane</keyword>
<keyword evidence="5 8" id="KW-1133">Transmembrane helix</keyword>
<evidence type="ECO:0000256" key="1">
    <source>
        <dbReference type="ARBA" id="ARBA00004141"/>
    </source>
</evidence>
<dbReference type="Pfam" id="PF00854">
    <property type="entry name" value="PTR2"/>
    <property type="match status" value="1"/>
</dbReference>
<feature type="transmembrane region" description="Helical" evidence="8">
    <location>
        <begin position="457"/>
        <end position="480"/>
    </location>
</feature>
<feature type="transmembrane region" description="Helical" evidence="8">
    <location>
        <begin position="536"/>
        <end position="559"/>
    </location>
</feature>
<dbReference type="HOGENOM" id="CLU_004790_4_1_1"/>
<dbReference type="AlphaFoldDB" id="M5FSH2"/>
<accession>M5FSH2</accession>
<evidence type="ECO:0000256" key="7">
    <source>
        <dbReference type="SAM" id="MobiDB-lite"/>
    </source>
</evidence>
<feature type="transmembrane region" description="Helical" evidence="8">
    <location>
        <begin position="380"/>
        <end position="397"/>
    </location>
</feature>
<comment type="subcellular location">
    <subcellularLocation>
        <location evidence="1">Membrane</location>
        <topology evidence="1">Multi-pass membrane protein</topology>
    </subcellularLocation>
</comment>
<dbReference type="FunFam" id="1.20.1250.20:FF:000085">
    <property type="entry name" value="MFS peptide transporter Ptr2"/>
    <property type="match status" value="1"/>
</dbReference>
<feature type="transmembrane region" description="Helical" evidence="8">
    <location>
        <begin position="165"/>
        <end position="184"/>
    </location>
</feature>
<dbReference type="PANTHER" id="PTHR11654">
    <property type="entry name" value="OLIGOPEPTIDE TRANSPORTER-RELATED"/>
    <property type="match status" value="1"/>
</dbReference>
<dbReference type="GO" id="GO:0005886">
    <property type="term" value="C:plasma membrane"/>
    <property type="evidence" value="ECO:0007669"/>
    <property type="project" value="UniProtKB-ARBA"/>
</dbReference>
<dbReference type="SUPFAM" id="SSF103473">
    <property type="entry name" value="MFS general substrate transporter"/>
    <property type="match status" value="1"/>
</dbReference>
<feature type="region of interest" description="Disordered" evidence="7">
    <location>
        <begin position="595"/>
        <end position="622"/>
    </location>
</feature>
<dbReference type="InterPro" id="IPR000109">
    <property type="entry name" value="POT_fam"/>
</dbReference>
<dbReference type="STRING" id="1858805.M5FSH2"/>